<dbReference type="PIRSF" id="PIRSF003108">
    <property type="entry name" value="DinJ"/>
    <property type="match status" value="1"/>
</dbReference>
<gene>
    <name evidence="3" type="ORF">FPPS064S07_00782</name>
</gene>
<dbReference type="Gene3D" id="1.10.1220.10">
    <property type="entry name" value="Met repressor-like"/>
    <property type="match status" value="1"/>
</dbReference>
<comment type="similarity">
    <text evidence="1">Belongs to the RelB/DinJ antitoxin family.</text>
</comment>
<evidence type="ECO:0000256" key="1">
    <source>
        <dbReference type="ARBA" id="ARBA00010562"/>
    </source>
</evidence>
<accession>A0A564TYU1</accession>
<dbReference type="GO" id="GO:0006355">
    <property type="term" value="P:regulation of DNA-templated transcription"/>
    <property type="evidence" value="ECO:0007669"/>
    <property type="project" value="InterPro"/>
</dbReference>
<dbReference type="InterPro" id="IPR007337">
    <property type="entry name" value="RelB/DinJ"/>
</dbReference>
<evidence type="ECO:0000256" key="2">
    <source>
        <dbReference type="ARBA" id="ARBA00022649"/>
    </source>
</evidence>
<dbReference type="InterPro" id="IPR013321">
    <property type="entry name" value="Arc_rbn_hlx_hlx"/>
</dbReference>
<dbReference type="RefSeq" id="WP_158399038.1">
    <property type="nucleotide sequence ID" value="NZ_CABHMY010000111.1"/>
</dbReference>
<keyword evidence="2" id="KW-1277">Toxin-antitoxin system</keyword>
<organism evidence="3 4">
    <name type="scientific">Faecalibacterium prausnitzii</name>
    <dbReference type="NCBI Taxonomy" id="853"/>
    <lineage>
        <taxon>Bacteria</taxon>
        <taxon>Bacillati</taxon>
        <taxon>Bacillota</taxon>
        <taxon>Clostridia</taxon>
        <taxon>Eubacteriales</taxon>
        <taxon>Oscillospiraceae</taxon>
        <taxon>Faecalibacterium</taxon>
    </lineage>
</organism>
<evidence type="ECO:0000313" key="3">
    <source>
        <dbReference type="EMBL" id="VUX12352.1"/>
    </source>
</evidence>
<evidence type="ECO:0000313" key="4">
    <source>
        <dbReference type="Proteomes" id="UP000406184"/>
    </source>
</evidence>
<name>A0A564TYU1_9FIRM</name>
<reference evidence="3 4" key="1">
    <citation type="submission" date="2019-07" db="EMBL/GenBank/DDBJ databases">
        <authorList>
            <person name="Hibberd C M."/>
            <person name="Gehrig L. J."/>
            <person name="Chang H.-W."/>
            <person name="Venkatesh S."/>
        </authorList>
    </citation>
    <scope>NUCLEOTIDE SEQUENCE [LARGE SCALE GENOMIC DNA]</scope>
    <source>
        <strain evidence="3">Faecalibacterium_prausnitzii_JG_BgPS064</strain>
    </source>
</reference>
<dbReference type="InterPro" id="IPR026262">
    <property type="entry name" value="DinJ"/>
</dbReference>
<dbReference type="NCBIfam" id="TIGR02384">
    <property type="entry name" value="RelB_DinJ"/>
    <property type="match status" value="1"/>
</dbReference>
<sequence>MTTLSIQVDEKVEKEAEKLFSDFGLDISTAVNIFLRQSIRENCIPFNIQKEVPNADTLAAMKESEDMIAHPEKYKSYHDVDEMMKDLLA</sequence>
<dbReference type="EMBL" id="CABHMY010000111">
    <property type="protein sequence ID" value="VUX12352.1"/>
    <property type="molecule type" value="Genomic_DNA"/>
</dbReference>
<dbReference type="GO" id="GO:0015643">
    <property type="term" value="F:toxic substance binding"/>
    <property type="evidence" value="ECO:0007669"/>
    <property type="project" value="InterPro"/>
</dbReference>
<keyword evidence="4" id="KW-1185">Reference proteome</keyword>
<protein>
    <submittedName>
        <fullName evidence="3">RelB antitoxin</fullName>
    </submittedName>
</protein>
<dbReference type="GO" id="GO:0000987">
    <property type="term" value="F:cis-regulatory region sequence-specific DNA binding"/>
    <property type="evidence" value="ECO:0007669"/>
    <property type="project" value="InterPro"/>
</dbReference>
<dbReference type="Pfam" id="PF04221">
    <property type="entry name" value="RelB"/>
    <property type="match status" value="1"/>
</dbReference>
<dbReference type="AlphaFoldDB" id="A0A564TYU1"/>
<dbReference type="GO" id="GO:0006351">
    <property type="term" value="P:DNA-templated transcription"/>
    <property type="evidence" value="ECO:0007669"/>
    <property type="project" value="TreeGrafter"/>
</dbReference>
<dbReference type="PANTHER" id="PTHR38781">
    <property type="entry name" value="ANTITOXIN DINJ-RELATED"/>
    <property type="match status" value="1"/>
</dbReference>
<dbReference type="PANTHER" id="PTHR38781:SF1">
    <property type="entry name" value="ANTITOXIN DINJ-RELATED"/>
    <property type="match status" value="1"/>
</dbReference>
<dbReference type="GO" id="GO:0044010">
    <property type="term" value="P:single-species biofilm formation"/>
    <property type="evidence" value="ECO:0007669"/>
    <property type="project" value="InterPro"/>
</dbReference>
<dbReference type="Proteomes" id="UP000406184">
    <property type="component" value="Unassembled WGS sequence"/>
</dbReference>
<proteinExistence type="inferred from homology"/>